<dbReference type="EMBL" id="MZ081394">
    <property type="protein sequence ID" value="QWN56383.1"/>
    <property type="molecule type" value="Genomic_RNA"/>
</dbReference>
<evidence type="ECO:0000313" key="3">
    <source>
        <dbReference type="EMBL" id="QWN56365.1"/>
    </source>
</evidence>
<dbReference type="EMBL" id="MZ081393">
    <property type="protein sequence ID" value="QWN56374.1"/>
    <property type="molecule type" value="Genomic_RNA"/>
</dbReference>
<reference evidence="5" key="1">
    <citation type="journal article" date="2021" name="Cell">
        <title>Identification of novel bat coronaviruses sheds light on the evolutionary origins of SARS-CoV-2 and related viruses.</title>
        <authorList>
            <person name="Zhou H."/>
            <person name="Ji J."/>
            <person name="Chen X."/>
            <person name="Bi Y."/>
            <person name="Li J."/>
            <person name="Wang Q."/>
            <person name="Hu T."/>
            <person name="Song H."/>
            <person name="Zhao R."/>
            <person name="Chen Y."/>
            <person name="Cui M."/>
            <person name="Zhang Y."/>
            <person name="Hughes A.C."/>
            <person name="Holmes E.C."/>
            <person name="Shi W."/>
        </authorList>
    </citation>
    <scope>NUCLEOTIDE SEQUENCE</scope>
    <source>
        <strain evidence="3">Bat/Yunnan/McYN19/2020</strain>
        <strain evidence="4">Bat/Yunnan/RmYN17/2020</strain>
        <strain evidence="5">Bat/Yunnan/RmYN24/2020</strain>
        <strain evidence="6">Bat/Yunnan/RsYN14/2020</strain>
    </source>
</reference>
<protein>
    <submittedName>
        <fullName evidence="5">ORF9</fullName>
    </submittedName>
</protein>
<evidence type="ECO:0000256" key="1">
    <source>
        <dbReference type="SAM" id="Phobius"/>
    </source>
</evidence>
<feature type="transmembrane region" description="Helical" evidence="1">
    <location>
        <begin position="124"/>
        <end position="144"/>
    </location>
</feature>
<organism evidence="5">
    <name type="scientific">Alphacoronavirus sp</name>
    <dbReference type="NCBI Taxonomy" id="1906673"/>
    <lineage>
        <taxon>Viruses</taxon>
        <taxon>Riboviria</taxon>
        <taxon>Orthornavirae</taxon>
        <taxon>Pisuviricota</taxon>
        <taxon>Pisoniviricetes</taxon>
        <taxon>Nidovirales</taxon>
        <taxon>Cornidovirineae</taxon>
        <taxon>Coronaviridae</taxon>
        <taxon>Orthocoronavirinae</taxon>
        <taxon>Alphacoronavirus</taxon>
    </lineage>
</organism>
<evidence type="ECO:0000313" key="4">
    <source>
        <dbReference type="EMBL" id="QWN56374.1"/>
    </source>
</evidence>
<keyword evidence="1" id="KW-0472">Membrane</keyword>
<evidence type="ECO:0000313" key="5">
    <source>
        <dbReference type="EMBL" id="QWN56383.1"/>
    </source>
</evidence>
<keyword evidence="1" id="KW-1133">Transmembrane helix</keyword>
<name>A0A8F0ZUC5_9ALPC</name>
<feature type="domain" description="X4e" evidence="2">
    <location>
        <begin position="42"/>
        <end position="110"/>
    </location>
</feature>
<dbReference type="InterPro" id="IPR044871">
    <property type="entry name" value="ORF7a_SARS-CoV-like_X4e"/>
</dbReference>
<dbReference type="PROSITE" id="PS51919">
    <property type="entry name" value="X4E"/>
    <property type="match status" value="1"/>
</dbReference>
<proteinExistence type="predicted"/>
<evidence type="ECO:0000313" key="6">
    <source>
        <dbReference type="EMBL" id="QWN56392.1"/>
    </source>
</evidence>
<dbReference type="EMBL" id="MZ081392">
    <property type="protein sequence ID" value="QWN56365.1"/>
    <property type="molecule type" value="Genomic_RNA"/>
</dbReference>
<evidence type="ECO:0000259" key="2">
    <source>
        <dbReference type="PROSITE" id="PS51919"/>
    </source>
</evidence>
<dbReference type="EMBL" id="MZ081395">
    <property type="protein sequence ID" value="QWN56392.1"/>
    <property type="molecule type" value="Genomic_RNA"/>
</dbReference>
<sequence length="151" mass="16918">MISCSAICTARGSIEALFKLNEMLLLLLFPLCVVASPSNTREVHWYIDCIQGTSAKVVLPCGGTLSSNYPIEFVPDPNAYGLVAIRCVHYYEIQQICPRGNFTFHIKPVSYKTHRRYGPPEGNMFVVLLPLVTTLAVLILFFFVNKHPSPR</sequence>
<keyword evidence="1" id="KW-0812">Transmembrane</keyword>
<gene>
    <name evidence="5" type="primary">ORF9</name>
</gene>
<accession>A0A8F0ZUC5</accession>